<feature type="region of interest" description="Disordered" evidence="1">
    <location>
        <begin position="41"/>
        <end position="60"/>
    </location>
</feature>
<sequence length="113" mass="12840">MIKWISFDRLVNIKKIGEGGFGSIFSATWVDGIQEIKEIGKTDNDEDDVDNEDIGYNDFNDDNKDDDNYIYMRARKPSALLLSKPHQFVSLTKCGLWGTKLKIYGLTQNTKAS</sequence>
<evidence type="ECO:0008006" key="4">
    <source>
        <dbReference type="Google" id="ProtNLM"/>
    </source>
</evidence>
<evidence type="ECO:0000256" key="1">
    <source>
        <dbReference type="SAM" id="MobiDB-lite"/>
    </source>
</evidence>
<keyword evidence="3" id="KW-1185">Reference proteome</keyword>
<name>A0A397VMU3_9GLOM</name>
<evidence type="ECO:0000313" key="2">
    <source>
        <dbReference type="EMBL" id="RIB23272.1"/>
    </source>
</evidence>
<gene>
    <name evidence="2" type="ORF">C2G38_2291420</name>
</gene>
<protein>
    <recommendedName>
        <fullName evidence="4">Protein kinase domain-containing protein</fullName>
    </recommendedName>
</protein>
<organism evidence="2 3">
    <name type="scientific">Gigaspora rosea</name>
    <dbReference type="NCBI Taxonomy" id="44941"/>
    <lineage>
        <taxon>Eukaryota</taxon>
        <taxon>Fungi</taxon>
        <taxon>Fungi incertae sedis</taxon>
        <taxon>Mucoromycota</taxon>
        <taxon>Glomeromycotina</taxon>
        <taxon>Glomeromycetes</taxon>
        <taxon>Diversisporales</taxon>
        <taxon>Gigasporaceae</taxon>
        <taxon>Gigaspora</taxon>
    </lineage>
</organism>
<comment type="caution">
    <text evidence="2">The sequence shown here is derived from an EMBL/GenBank/DDBJ whole genome shotgun (WGS) entry which is preliminary data.</text>
</comment>
<evidence type="ECO:0000313" key="3">
    <source>
        <dbReference type="Proteomes" id="UP000266673"/>
    </source>
</evidence>
<proteinExistence type="predicted"/>
<accession>A0A397VMU3</accession>
<reference evidence="2 3" key="1">
    <citation type="submission" date="2018-06" db="EMBL/GenBank/DDBJ databases">
        <title>Comparative genomics reveals the genomic features of Rhizophagus irregularis, R. cerebriforme, R. diaphanum and Gigaspora rosea, and their symbiotic lifestyle signature.</title>
        <authorList>
            <person name="Morin E."/>
            <person name="San Clemente H."/>
            <person name="Chen E.C.H."/>
            <person name="De La Providencia I."/>
            <person name="Hainaut M."/>
            <person name="Kuo A."/>
            <person name="Kohler A."/>
            <person name="Murat C."/>
            <person name="Tang N."/>
            <person name="Roy S."/>
            <person name="Loubradou J."/>
            <person name="Henrissat B."/>
            <person name="Grigoriev I.V."/>
            <person name="Corradi N."/>
            <person name="Roux C."/>
            <person name="Martin F.M."/>
        </authorList>
    </citation>
    <scope>NUCLEOTIDE SEQUENCE [LARGE SCALE GENOMIC DNA]</scope>
    <source>
        <strain evidence="2 3">DAOM 194757</strain>
    </source>
</reference>
<dbReference type="Proteomes" id="UP000266673">
    <property type="component" value="Unassembled WGS sequence"/>
</dbReference>
<dbReference type="EMBL" id="QKWP01000270">
    <property type="protein sequence ID" value="RIB23272.1"/>
    <property type="molecule type" value="Genomic_DNA"/>
</dbReference>
<feature type="compositionally biased region" description="Acidic residues" evidence="1">
    <location>
        <begin position="44"/>
        <end position="60"/>
    </location>
</feature>
<dbReference type="AlphaFoldDB" id="A0A397VMU3"/>